<dbReference type="SUPFAM" id="SSF51735">
    <property type="entry name" value="NAD(P)-binding Rossmann-fold domains"/>
    <property type="match status" value="1"/>
</dbReference>
<evidence type="ECO:0000256" key="3">
    <source>
        <dbReference type="ARBA" id="ARBA00022723"/>
    </source>
</evidence>
<dbReference type="Gene3D" id="3.90.180.10">
    <property type="entry name" value="Medium-chain alcohol dehydrogenases, catalytic domain"/>
    <property type="match status" value="1"/>
</dbReference>
<keyword evidence="5" id="KW-0560">Oxidoreductase</keyword>
<protein>
    <submittedName>
        <fullName evidence="9">Alcohol dehydrogenase</fullName>
    </submittedName>
    <submittedName>
        <fullName evidence="10">S-(Hydroxymethyl)mycothiol dehydrogenase</fullName>
    </submittedName>
</protein>
<evidence type="ECO:0000256" key="7">
    <source>
        <dbReference type="RuleBase" id="RU361277"/>
    </source>
</evidence>
<keyword evidence="11" id="KW-1185">Reference proteome</keyword>
<keyword evidence="4 7" id="KW-0862">Zinc</keyword>
<dbReference type="PANTHER" id="PTHR43880:SF12">
    <property type="entry name" value="ALCOHOL DEHYDROGENASE CLASS-3"/>
    <property type="match status" value="1"/>
</dbReference>
<keyword evidence="6" id="KW-0520">NAD</keyword>
<comment type="cofactor">
    <cofactor evidence="1 7">
        <name>Zn(2+)</name>
        <dbReference type="ChEBI" id="CHEBI:29105"/>
    </cofactor>
</comment>
<dbReference type="EMBL" id="JYFC01000003">
    <property type="protein sequence ID" value="KJC64570.1"/>
    <property type="molecule type" value="Genomic_DNA"/>
</dbReference>
<dbReference type="Proteomes" id="UP000189735">
    <property type="component" value="Unassembled WGS sequence"/>
</dbReference>
<dbReference type="InterPro" id="IPR013149">
    <property type="entry name" value="ADH-like_C"/>
</dbReference>
<dbReference type="PANTHER" id="PTHR43880">
    <property type="entry name" value="ALCOHOL DEHYDROGENASE"/>
    <property type="match status" value="1"/>
</dbReference>
<dbReference type="FunFam" id="3.40.50.720:FF:000003">
    <property type="entry name" value="S-(hydroxymethyl)glutathione dehydrogenase"/>
    <property type="match status" value="1"/>
</dbReference>
<dbReference type="AlphaFoldDB" id="A0A1T4Y3V8"/>
<proteinExistence type="inferred from homology"/>
<dbReference type="GO" id="GO:0008270">
    <property type="term" value="F:zinc ion binding"/>
    <property type="evidence" value="ECO:0007669"/>
    <property type="project" value="InterPro"/>
</dbReference>
<evidence type="ECO:0000313" key="12">
    <source>
        <dbReference type="Proteomes" id="UP000189735"/>
    </source>
</evidence>
<evidence type="ECO:0000259" key="8">
    <source>
        <dbReference type="SMART" id="SM00829"/>
    </source>
</evidence>
<reference evidence="9" key="2">
    <citation type="submission" date="2015-02" db="EMBL/GenBank/DDBJ databases">
        <authorList>
            <person name="Vasilyev I.Y."/>
            <person name="Siniagina M.N."/>
            <person name="Malanin S.Y."/>
            <person name="Boulygina E.A."/>
            <person name="Grygoryeva T.V."/>
            <person name="Yarullina D.R."/>
            <person name="Ilinskaya O.N."/>
        </authorList>
    </citation>
    <scope>NUCLEOTIDE SEQUENCE</scope>
    <source>
        <strain evidence="9">VKM Ac-1804</strain>
    </source>
</reference>
<dbReference type="CDD" id="cd08279">
    <property type="entry name" value="Zn_ADH_class_III"/>
    <property type="match status" value="1"/>
</dbReference>
<comment type="similarity">
    <text evidence="2 7">Belongs to the zinc-containing alcohol dehydrogenase family.</text>
</comment>
<reference evidence="9 11" key="1">
    <citation type="journal article" date="2001" name="Int. J. Syst. Evol. Microbiol.">
        <title>Agreia bicolorata gen. nov., sp. nov., to accommodate actinobacteria isolated from narrow reed grass infected by the nematode Heteroanguina graminophila.</title>
        <authorList>
            <person name="Evtushenko L.I."/>
            <person name="Dorofeeva L.V."/>
            <person name="Dobrovolskaya T.G."/>
            <person name="Streshinskaya G.M."/>
            <person name="Subbotin S.A."/>
            <person name="Tiedje J.M."/>
        </authorList>
    </citation>
    <scope>NUCLEOTIDE SEQUENCE [LARGE SCALE GENOMIC DNA]</scope>
    <source>
        <strain evidence="9 11">VKM Ac-1804</strain>
    </source>
</reference>
<dbReference type="InterPro" id="IPR017816">
    <property type="entry name" value="MycoS_dep_FDH"/>
</dbReference>
<feature type="domain" description="Enoyl reductase (ER)" evidence="8">
    <location>
        <begin position="14"/>
        <end position="364"/>
    </location>
</feature>
<dbReference type="Pfam" id="PF08240">
    <property type="entry name" value="ADH_N"/>
    <property type="match status" value="1"/>
</dbReference>
<evidence type="ECO:0000256" key="1">
    <source>
        <dbReference type="ARBA" id="ARBA00001947"/>
    </source>
</evidence>
<reference evidence="10" key="4">
    <citation type="submission" date="2017-02" db="EMBL/GenBank/DDBJ databases">
        <authorList>
            <person name="Peterson S.W."/>
        </authorList>
    </citation>
    <scope>NUCLEOTIDE SEQUENCE [LARGE SCALE GENOMIC DNA]</scope>
    <source>
        <strain evidence="10">VKM Ac-2052</strain>
    </source>
</reference>
<dbReference type="RefSeq" id="WP_044441082.1">
    <property type="nucleotide sequence ID" value="NZ_FUYG01000005.1"/>
</dbReference>
<dbReference type="GO" id="GO:0046294">
    <property type="term" value="P:formaldehyde catabolic process"/>
    <property type="evidence" value="ECO:0007669"/>
    <property type="project" value="TreeGrafter"/>
</dbReference>
<evidence type="ECO:0000256" key="4">
    <source>
        <dbReference type="ARBA" id="ARBA00022833"/>
    </source>
</evidence>
<dbReference type="InterPro" id="IPR002328">
    <property type="entry name" value="ADH_Zn_CS"/>
</dbReference>
<gene>
    <name evidence="10" type="ORF">SAMN06295879_2234</name>
    <name evidence="9" type="ORF">TZ00_09395</name>
</gene>
<dbReference type="Proteomes" id="UP000032503">
    <property type="component" value="Unassembled WGS sequence"/>
</dbReference>
<name>A0A1T4Y3V8_9MICO</name>
<dbReference type="InterPro" id="IPR036291">
    <property type="entry name" value="NAD(P)-bd_dom_sf"/>
</dbReference>
<dbReference type="SUPFAM" id="SSF50129">
    <property type="entry name" value="GroES-like"/>
    <property type="match status" value="2"/>
</dbReference>
<dbReference type="Gene3D" id="3.40.50.720">
    <property type="entry name" value="NAD(P)-binding Rossmann-like Domain"/>
    <property type="match status" value="1"/>
</dbReference>
<dbReference type="SMART" id="SM00829">
    <property type="entry name" value="PKS_ER"/>
    <property type="match status" value="1"/>
</dbReference>
<evidence type="ECO:0000313" key="9">
    <source>
        <dbReference type="EMBL" id="KJC64570.1"/>
    </source>
</evidence>
<reference evidence="12" key="3">
    <citation type="submission" date="2017-02" db="EMBL/GenBank/DDBJ databases">
        <authorList>
            <person name="Varghese N."/>
            <person name="Submissions S."/>
        </authorList>
    </citation>
    <scope>NUCLEOTIDE SEQUENCE [LARGE SCALE GENOMIC DNA]</scope>
    <source>
        <strain evidence="12">VKM Ac-2052</strain>
    </source>
</reference>
<dbReference type="GO" id="GO:0051903">
    <property type="term" value="F:S-(hydroxymethyl)glutathione dehydrogenase [NAD(P)+] activity"/>
    <property type="evidence" value="ECO:0007669"/>
    <property type="project" value="TreeGrafter"/>
</dbReference>
<evidence type="ECO:0000256" key="2">
    <source>
        <dbReference type="ARBA" id="ARBA00008072"/>
    </source>
</evidence>
<dbReference type="GO" id="GO:0005829">
    <property type="term" value="C:cytosol"/>
    <property type="evidence" value="ECO:0007669"/>
    <property type="project" value="TreeGrafter"/>
</dbReference>
<dbReference type="NCBIfam" id="TIGR03451">
    <property type="entry name" value="mycoS_dep_FDH"/>
    <property type="match status" value="1"/>
</dbReference>
<dbReference type="PROSITE" id="PS00059">
    <property type="entry name" value="ADH_ZINC"/>
    <property type="match status" value="1"/>
</dbReference>
<dbReference type="EMBL" id="FUYG01000005">
    <property type="protein sequence ID" value="SKA96430.1"/>
    <property type="molecule type" value="Genomic_DNA"/>
</dbReference>
<evidence type="ECO:0000256" key="5">
    <source>
        <dbReference type="ARBA" id="ARBA00023002"/>
    </source>
</evidence>
<organism evidence="10 12">
    <name type="scientific">Agreia bicolorata</name>
    <dbReference type="NCBI Taxonomy" id="110935"/>
    <lineage>
        <taxon>Bacteria</taxon>
        <taxon>Bacillati</taxon>
        <taxon>Actinomycetota</taxon>
        <taxon>Actinomycetes</taxon>
        <taxon>Micrococcales</taxon>
        <taxon>Microbacteriaceae</taxon>
        <taxon>Agreia</taxon>
    </lineage>
</organism>
<dbReference type="InterPro" id="IPR013154">
    <property type="entry name" value="ADH-like_N"/>
</dbReference>
<sequence length="364" mass="38015">MSTTVTGVIARSKGAPVELTTIVIPDPGPGEAVVDIETCGVCHTDYHYREGGISDDFPFLLGHEAAGRVSAIGEGVTNVKVGDFVVLNWRAVCGECRACLRAEPWYCFNTFNATQKMTLEDGTELSPALGIGAFAEKTLVHAKQCTKVNPDADPAAVGLLGCGIMAGLGAAMNTGNVTRGDSVAVIGCGGVGTAAIVGSQLAGASTIIAIDRDAKKLTKAAALGATHVIDSSDLDEAGVVAAVQELTNTFGADVVIDAVGRPETWRQAFYARDLAGTVVLVGVPTPDMMLEIPLLDVFGRGGSLKSSWYGDCLPERDFPMLTDLFLQGRLPLDEFVTERIGIHDIEEAFASMASGDVLRSVVVL</sequence>
<dbReference type="InterPro" id="IPR020843">
    <property type="entry name" value="ER"/>
</dbReference>
<keyword evidence="3 7" id="KW-0479">Metal-binding</keyword>
<accession>A0A1T4Y3V8</accession>
<dbReference type="InterPro" id="IPR011032">
    <property type="entry name" value="GroES-like_sf"/>
</dbReference>
<dbReference type="Pfam" id="PF00107">
    <property type="entry name" value="ADH_zinc_N"/>
    <property type="match status" value="1"/>
</dbReference>
<evidence type="ECO:0000313" key="11">
    <source>
        <dbReference type="Proteomes" id="UP000032503"/>
    </source>
</evidence>
<evidence type="ECO:0000313" key="10">
    <source>
        <dbReference type="EMBL" id="SKA96430.1"/>
    </source>
</evidence>
<evidence type="ECO:0000256" key="6">
    <source>
        <dbReference type="ARBA" id="ARBA00023027"/>
    </source>
</evidence>